<keyword evidence="3" id="KW-1185">Reference proteome</keyword>
<dbReference type="EMBL" id="MZNU01000389">
    <property type="protein sequence ID" value="OWO98603.1"/>
    <property type="molecule type" value="Genomic_DNA"/>
</dbReference>
<name>A0A218YVH3_9HELO</name>
<organism evidence="2 3">
    <name type="scientific">Diplocarpon coronariae</name>
    <dbReference type="NCBI Taxonomy" id="2795749"/>
    <lineage>
        <taxon>Eukaryota</taxon>
        <taxon>Fungi</taxon>
        <taxon>Dikarya</taxon>
        <taxon>Ascomycota</taxon>
        <taxon>Pezizomycotina</taxon>
        <taxon>Leotiomycetes</taxon>
        <taxon>Helotiales</taxon>
        <taxon>Drepanopezizaceae</taxon>
        <taxon>Diplocarpon</taxon>
    </lineage>
</organism>
<evidence type="ECO:0000313" key="2">
    <source>
        <dbReference type="EMBL" id="OWO98603.1"/>
    </source>
</evidence>
<evidence type="ECO:0000313" key="3">
    <source>
        <dbReference type="Proteomes" id="UP000242519"/>
    </source>
</evidence>
<accession>A0A218YVH3</accession>
<sequence length="158" mass="17303">MATDRDRNHDSDKDKGRTWRAQQLELALDDSRATPPLRHQTARRLTSSSRGGKAPATTRLCGGVATRPRLSPYHPKGPSLSTVLAGARDPRELRDPQKHPPHAPPANGHQTRPAHRALRGGGTGQSVTLGAFYDSSLQVRAPNESESESNRVRPTDRR</sequence>
<feature type="region of interest" description="Disordered" evidence="1">
    <location>
        <begin position="26"/>
        <end position="158"/>
    </location>
</feature>
<protein>
    <submittedName>
        <fullName evidence="2">Calcium channel alpha-1 subunit</fullName>
    </submittedName>
</protein>
<proteinExistence type="predicted"/>
<comment type="caution">
    <text evidence="2">The sequence shown here is derived from an EMBL/GenBank/DDBJ whole genome shotgun (WGS) entry which is preliminary data.</text>
</comment>
<feature type="compositionally biased region" description="Basic and acidic residues" evidence="1">
    <location>
        <begin position="148"/>
        <end position="158"/>
    </location>
</feature>
<evidence type="ECO:0000256" key="1">
    <source>
        <dbReference type="SAM" id="MobiDB-lite"/>
    </source>
</evidence>
<dbReference type="Proteomes" id="UP000242519">
    <property type="component" value="Unassembled WGS sequence"/>
</dbReference>
<dbReference type="AlphaFoldDB" id="A0A218YVH3"/>
<gene>
    <name evidence="2" type="ORF">B2J93_2921</name>
</gene>
<dbReference type="InParanoid" id="A0A218YVH3"/>
<reference evidence="2 3" key="1">
    <citation type="submission" date="2017-04" db="EMBL/GenBank/DDBJ databases">
        <title>Draft genome sequence of Marssonina coronaria NL1: causal agent of apple blotch.</title>
        <authorList>
            <person name="Cheng Q."/>
        </authorList>
    </citation>
    <scope>NUCLEOTIDE SEQUENCE [LARGE SCALE GENOMIC DNA]</scope>
    <source>
        <strain evidence="2 3">NL1</strain>
    </source>
</reference>
<feature type="compositionally biased region" description="Basic and acidic residues" evidence="1">
    <location>
        <begin position="88"/>
        <end position="98"/>
    </location>
</feature>